<dbReference type="OrthoDB" id="10030083at2759"/>
<evidence type="ECO:0000313" key="9">
    <source>
        <dbReference type="Proteomes" id="UP000012073"/>
    </source>
</evidence>
<evidence type="ECO:0000256" key="2">
    <source>
        <dbReference type="ARBA" id="ARBA00008816"/>
    </source>
</evidence>
<dbReference type="STRING" id="2769.R7Q951"/>
<proteinExistence type="inferred from homology"/>
<feature type="transmembrane region" description="Helical" evidence="6">
    <location>
        <begin position="21"/>
        <end position="43"/>
    </location>
</feature>
<evidence type="ECO:0000256" key="5">
    <source>
        <dbReference type="ARBA" id="ARBA00023136"/>
    </source>
</evidence>
<comment type="subcellular location">
    <subcellularLocation>
        <location evidence="1">Membrane</location>
        <topology evidence="1">Multi-pass membrane protein</topology>
    </subcellularLocation>
</comment>
<comment type="similarity">
    <text evidence="2">Belongs to the PA-phosphatase related phosphoesterase family.</text>
</comment>
<gene>
    <name evidence="8" type="ORF">CHC_T00008446001</name>
</gene>
<organism evidence="8 9">
    <name type="scientific">Chondrus crispus</name>
    <name type="common">Carrageen Irish moss</name>
    <name type="synonym">Polymorpha crispa</name>
    <dbReference type="NCBI Taxonomy" id="2769"/>
    <lineage>
        <taxon>Eukaryota</taxon>
        <taxon>Rhodophyta</taxon>
        <taxon>Florideophyceae</taxon>
        <taxon>Rhodymeniophycidae</taxon>
        <taxon>Gigartinales</taxon>
        <taxon>Gigartinaceae</taxon>
        <taxon>Chondrus</taxon>
    </lineage>
</organism>
<dbReference type="InterPro" id="IPR036938">
    <property type="entry name" value="PAP2/HPO_sf"/>
</dbReference>
<feature type="domain" description="Phosphatidic acid phosphatase type 2/haloperoxidase" evidence="7">
    <location>
        <begin position="97"/>
        <end position="244"/>
    </location>
</feature>
<evidence type="ECO:0000256" key="6">
    <source>
        <dbReference type="SAM" id="Phobius"/>
    </source>
</evidence>
<dbReference type="Proteomes" id="UP000012073">
    <property type="component" value="Unassembled WGS sequence"/>
</dbReference>
<feature type="transmembrane region" description="Helical" evidence="6">
    <location>
        <begin position="229"/>
        <end position="248"/>
    </location>
</feature>
<dbReference type="PANTHER" id="PTHR10165">
    <property type="entry name" value="LIPID PHOSPHATE PHOSPHATASE"/>
    <property type="match status" value="1"/>
</dbReference>
<dbReference type="GO" id="GO:0016020">
    <property type="term" value="C:membrane"/>
    <property type="evidence" value="ECO:0007669"/>
    <property type="project" value="UniProtKB-SubCell"/>
</dbReference>
<evidence type="ECO:0000259" key="7">
    <source>
        <dbReference type="SMART" id="SM00014"/>
    </source>
</evidence>
<evidence type="ECO:0000256" key="3">
    <source>
        <dbReference type="ARBA" id="ARBA00022692"/>
    </source>
</evidence>
<dbReference type="EMBL" id="HG001662">
    <property type="protein sequence ID" value="CDF33921.1"/>
    <property type="molecule type" value="Genomic_DNA"/>
</dbReference>
<keyword evidence="3 6" id="KW-0812">Transmembrane</keyword>
<dbReference type="Pfam" id="PF01569">
    <property type="entry name" value="PAP2"/>
    <property type="match status" value="1"/>
</dbReference>
<keyword evidence="9" id="KW-1185">Reference proteome</keyword>
<dbReference type="GeneID" id="17321476"/>
<feature type="transmembrane region" description="Helical" evidence="6">
    <location>
        <begin position="198"/>
        <end position="217"/>
    </location>
</feature>
<dbReference type="RefSeq" id="XP_005713740.1">
    <property type="nucleotide sequence ID" value="XM_005713683.1"/>
</dbReference>
<feature type="transmembrane region" description="Helical" evidence="6">
    <location>
        <begin position="167"/>
        <end position="186"/>
    </location>
</feature>
<dbReference type="KEGG" id="ccp:CHC_T00008446001"/>
<dbReference type="SUPFAM" id="SSF48317">
    <property type="entry name" value="Acid phosphatase/Vanadium-dependent haloperoxidase"/>
    <property type="match status" value="1"/>
</dbReference>
<keyword evidence="5 6" id="KW-0472">Membrane</keyword>
<keyword evidence="8" id="KW-0378">Hydrolase</keyword>
<dbReference type="OMA" id="VDCKSGY"/>
<dbReference type="Gramene" id="CDF33921">
    <property type="protein sequence ID" value="CDF33921"/>
    <property type="gene ID" value="CHC_T00008446001"/>
</dbReference>
<dbReference type="GO" id="GO:0016787">
    <property type="term" value="F:hydrolase activity"/>
    <property type="evidence" value="ECO:0007669"/>
    <property type="project" value="UniProtKB-KW"/>
</dbReference>
<dbReference type="SMART" id="SM00014">
    <property type="entry name" value="acidPPc"/>
    <property type="match status" value="1"/>
</dbReference>
<reference evidence="9" key="1">
    <citation type="journal article" date="2013" name="Proc. Natl. Acad. Sci. U.S.A.">
        <title>Genome structure and metabolic features in the red seaweed Chondrus crispus shed light on evolution of the Archaeplastida.</title>
        <authorList>
            <person name="Collen J."/>
            <person name="Porcel B."/>
            <person name="Carre W."/>
            <person name="Ball S.G."/>
            <person name="Chaparro C."/>
            <person name="Tonon T."/>
            <person name="Barbeyron T."/>
            <person name="Michel G."/>
            <person name="Noel B."/>
            <person name="Valentin K."/>
            <person name="Elias M."/>
            <person name="Artiguenave F."/>
            <person name="Arun A."/>
            <person name="Aury J.M."/>
            <person name="Barbosa-Neto J.F."/>
            <person name="Bothwell J.H."/>
            <person name="Bouget F.Y."/>
            <person name="Brillet L."/>
            <person name="Cabello-Hurtado F."/>
            <person name="Capella-Gutierrez S."/>
            <person name="Charrier B."/>
            <person name="Cladiere L."/>
            <person name="Cock J.M."/>
            <person name="Coelho S.M."/>
            <person name="Colleoni C."/>
            <person name="Czjzek M."/>
            <person name="Da Silva C."/>
            <person name="Delage L."/>
            <person name="Denoeud F."/>
            <person name="Deschamps P."/>
            <person name="Dittami S.M."/>
            <person name="Gabaldon T."/>
            <person name="Gachon C.M."/>
            <person name="Groisillier A."/>
            <person name="Herve C."/>
            <person name="Jabbari K."/>
            <person name="Katinka M."/>
            <person name="Kloareg B."/>
            <person name="Kowalczyk N."/>
            <person name="Labadie K."/>
            <person name="Leblanc C."/>
            <person name="Lopez P.J."/>
            <person name="McLachlan D.H."/>
            <person name="Meslet-Cladiere L."/>
            <person name="Moustafa A."/>
            <person name="Nehr Z."/>
            <person name="Nyvall Collen P."/>
            <person name="Panaud O."/>
            <person name="Partensky F."/>
            <person name="Poulain J."/>
            <person name="Rensing S.A."/>
            <person name="Rousvoal S."/>
            <person name="Samson G."/>
            <person name="Symeonidi A."/>
            <person name="Weissenbach J."/>
            <person name="Zambounis A."/>
            <person name="Wincker P."/>
            <person name="Boyen C."/>
        </authorList>
    </citation>
    <scope>NUCLEOTIDE SEQUENCE [LARGE SCALE GENOMIC DNA]</scope>
    <source>
        <strain evidence="9">cv. Stackhouse</strain>
    </source>
</reference>
<dbReference type="AlphaFoldDB" id="R7Q951"/>
<evidence type="ECO:0000256" key="1">
    <source>
        <dbReference type="ARBA" id="ARBA00004141"/>
    </source>
</evidence>
<name>R7Q951_CHOCR</name>
<feature type="transmembrane region" description="Helical" evidence="6">
    <location>
        <begin position="63"/>
        <end position="84"/>
    </location>
</feature>
<evidence type="ECO:0000256" key="4">
    <source>
        <dbReference type="ARBA" id="ARBA00022989"/>
    </source>
</evidence>
<feature type="transmembrane region" description="Helical" evidence="6">
    <location>
        <begin position="96"/>
        <end position="114"/>
    </location>
</feature>
<protein>
    <submittedName>
        <fullName evidence="8">Lipid phosphate phosphohydrolase</fullName>
    </submittedName>
</protein>
<evidence type="ECO:0000313" key="8">
    <source>
        <dbReference type="EMBL" id="CDF33921.1"/>
    </source>
</evidence>
<dbReference type="InterPro" id="IPR043216">
    <property type="entry name" value="PAP-like"/>
</dbReference>
<accession>R7Q951</accession>
<sequence length="260" mass="28356">MTTVPPASLPRRLYTLLVTDHLLIFLVCILLTGLVSIPLSAYQTTRPFFPAESSLWNVYKGDTIPTALVFVVHYALLTPLIYHFACVTRLSSPSTLALGLPSATMIAVLIVEMGKGYVGRLRPSFATVCMDAAPTKAWLDLPSILSDAACPAADKKLLHDARRSFPSGHAALAVCGAAYFQLCLMRALPKMEGSFRRLALYSLGWGAMLWAAYVSASRVFDNAHHVSDVAVGMIVGLWTARVHFLFVAGEIDRERATKED</sequence>
<keyword evidence="4 6" id="KW-1133">Transmembrane helix</keyword>
<dbReference type="InterPro" id="IPR000326">
    <property type="entry name" value="PAP2/HPO"/>
</dbReference>
<dbReference type="Gene3D" id="1.20.144.10">
    <property type="entry name" value="Phosphatidic acid phosphatase type 2/haloperoxidase"/>
    <property type="match status" value="1"/>
</dbReference>
<dbReference type="GO" id="GO:0006644">
    <property type="term" value="P:phospholipid metabolic process"/>
    <property type="evidence" value="ECO:0007669"/>
    <property type="project" value="InterPro"/>
</dbReference>